<gene>
    <name evidence="2" type="ORF">SAMN02745110_00637</name>
</gene>
<dbReference type="Proteomes" id="UP000189857">
    <property type="component" value="Unassembled WGS sequence"/>
</dbReference>
<dbReference type="AlphaFoldDB" id="A0A1T4L3F2"/>
<keyword evidence="1" id="KW-0812">Transmembrane</keyword>
<evidence type="ECO:0008006" key="4">
    <source>
        <dbReference type="Google" id="ProtNLM"/>
    </source>
</evidence>
<name>A0A1T4L3F2_9FIRM</name>
<keyword evidence="1" id="KW-0472">Membrane</keyword>
<dbReference type="RefSeq" id="WP_176755077.1">
    <property type="nucleotide sequence ID" value="NZ_FMTO01000005.1"/>
</dbReference>
<evidence type="ECO:0000313" key="2">
    <source>
        <dbReference type="EMBL" id="SJZ49050.1"/>
    </source>
</evidence>
<organism evidence="2 3">
    <name type="scientific">Eubacterium ruminantium</name>
    <dbReference type="NCBI Taxonomy" id="42322"/>
    <lineage>
        <taxon>Bacteria</taxon>
        <taxon>Bacillati</taxon>
        <taxon>Bacillota</taxon>
        <taxon>Clostridia</taxon>
        <taxon>Eubacteriales</taxon>
        <taxon>Eubacteriaceae</taxon>
        <taxon>Eubacterium</taxon>
    </lineage>
</organism>
<dbReference type="NCBIfam" id="NF040920">
    <property type="entry name" value="CD1871A_fam"/>
    <property type="match status" value="1"/>
</dbReference>
<protein>
    <recommendedName>
        <fullName evidence="4">Thioredoxin</fullName>
    </recommendedName>
</protein>
<dbReference type="InterPro" id="IPR047708">
    <property type="entry name" value="CD1871A-like"/>
</dbReference>
<dbReference type="EMBL" id="FUXA01000005">
    <property type="protein sequence ID" value="SJZ49050.1"/>
    <property type="molecule type" value="Genomic_DNA"/>
</dbReference>
<reference evidence="2 3" key="1">
    <citation type="submission" date="2017-02" db="EMBL/GenBank/DDBJ databases">
        <authorList>
            <person name="Peterson S.W."/>
        </authorList>
    </citation>
    <scope>NUCLEOTIDE SEQUENCE [LARGE SCALE GENOMIC DNA]</scope>
    <source>
        <strain evidence="2 3">ATCC 17233</strain>
    </source>
</reference>
<keyword evidence="1" id="KW-1133">Transmembrane helix</keyword>
<proteinExistence type="predicted"/>
<accession>A0A1T4L3F2</accession>
<keyword evidence="3" id="KW-1185">Reference proteome</keyword>
<evidence type="ECO:0000256" key="1">
    <source>
        <dbReference type="SAM" id="Phobius"/>
    </source>
</evidence>
<evidence type="ECO:0000313" key="3">
    <source>
        <dbReference type="Proteomes" id="UP000189857"/>
    </source>
</evidence>
<feature type="transmembrane region" description="Helical" evidence="1">
    <location>
        <begin position="12"/>
        <end position="34"/>
    </location>
</feature>
<sequence length="57" mass="6433">MQQDNNLKEEKNIIINIIRIILFITAVTLIIVGLENGGFRDVMNKAIRICFECIGIG</sequence>